<dbReference type="Pfam" id="PF21811">
    <property type="entry name" value="RdfA"/>
    <property type="match status" value="1"/>
</dbReference>
<accession>A0ABD5SIT1</accession>
<evidence type="ECO:0000313" key="2">
    <source>
        <dbReference type="Proteomes" id="UP001596383"/>
    </source>
</evidence>
<organism evidence="1 2">
    <name type="scientific">Natrinema soli</name>
    <dbReference type="NCBI Taxonomy" id="1930624"/>
    <lineage>
        <taxon>Archaea</taxon>
        <taxon>Methanobacteriati</taxon>
        <taxon>Methanobacteriota</taxon>
        <taxon>Stenosarchaea group</taxon>
        <taxon>Halobacteria</taxon>
        <taxon>Halobacteriales</taxon>
        <taxon>Natrialbaceae</taxon>
        <taxon>Natrinema</taxon>
    </lineage>
</organism>
<dbReference type="RefSeq" id="WP_273737488.1">
    <property type="nucleotide sequence ID" value="NZ_JAQIVI010000081.1"/>
</dbReference>
<reference evidence="1 2" key="1">
    <citation type="journal article" date="2019" name="Int. J. Syst. Evol. Microbiol.">
        <title>The Global Catalogue of Microorganisms (GCM) 10K type strain sequencing project: providing services to taxonomists for standard genome sequencing and annotation.</title>
        <authorList>
            <consortium name="The Broad Institute Genomics Platform"/>
            <consortium name="The Broad Institute Genome Sequencing Center for Infectious Disease"/>
            <person name="Wu L."/>
            <person name="Ma J."/>
        </authorList>
    </citation>
    <scope>NUCLEOTIDE SEQUENCE [LARGE SCALE GENOMIC DNA]</scope>
    <source>
        <strain evidence="1 2">LMG 29247</strain>
    </source>
</reference>
<sequence length="216" mass="24392">MTGSNDSTSGGKTTSRSASKVAKLIKQYDLVGLGEELEERWTREEDRMSLRALAEYFNTELLAAVLARNTTNVLDGEAENYYELLTDDDISSGTRIKTENKLKQYGIDVEQLRSEFVSRQAIHTYLTKERNTSYTHDNQTDDERVSARINTIRRIKNRLVAVSEKILSELTQSDYVSGGPTRVTVLVQVTCERCGIQYPIAEFISNGGCDCEEDRK</sequence>
<evidence type="ECO:0000313" key="1">
    <source>
        <dbReference type="EMBL" id="MFC6764420.1"/>
    </source>
</evidence>
<name>A0ABD5SIT1_9EURY</name>
<gene>
    <name evidence="1" type="primary">rdfA</name>
    <name evidence="1" type="ORF">ACFQE6_05040</name>
</gene>
<proteinExistence type="predicted"/>
<dbReference type="InterPro" id="IPR048925">
    <property type="entry name" value="RdfA"/>
</dbReference>
<comment type="caution">
    <text evidence="1">The sequence shown here is derived from an EMBL/GenBank/DDBJ whole genome shotgun (WGS) entry which is preliminary data.</text>
</comment>
<dbReference type="Proteomes" id="UP001596383">
    <property type="component" value="Unassembled WGS sequence"/>
</dbReference>
<keyword evidence="2" id="KW-1185">Reference proteome</keyword>
<dbReference type="EMBL" id="JBHSWV010000081">
    <property type="protein sequence ID" value="MFC6764420.1"/>
    <property type="molecule type" value="Genomic_DNA"/>
</dbReference>
<protein>
    <submittedName>
        <fullName evidence="1">Rod-determining factor RdfA</fullName>
    </submittedName>
</protein>
<dbReference type="AlphaFoldDB" id="A0ABD5SIT1"/>